<protein>
    <submittedName>
        <fullName evidence="2">Uncharacterized protein</fullName>
    </submittedName>
</protein>
<feature type="region of interest" description="Disordered" evidence="1">
    <location>
        <begin position="41"/>
        <end position="85"/>
    </location>
</feature>
<keyword evidence="3" id="KW-1185">Reference proteome</keyword>
<proteinExistence type="predicted"/>
<evidence type="ECO:0000313" key="2">
    <source>
        <dbReference type="EMBL" id="KAG5659440.1"/>
    </source>
</evidence>
<sequence>MSYHRRTLFAMSYFSSQFSSSPVLTMSPQHAHQSMGMASFGHHTPPRFAPMPSQFATAQPVRPAAAGRKRSREEASDNLEPDLKNLPVEEPEEEWIYGPGMTLVKKSSGYITDASSQSGTWVEEKKAAEAAAIKEARSLIRNTKLQRVSPTLSSAHAAGISTIKSDTKPAVEGPIVDTFTLHLGIGWRKISREDHIQAAARGWARYIENHYPVSNARILLESNGLQSYLVEATEGFFLFAENLRQGQLVSQTAEGALQNLQCSPPIFDGMEVLSAAESPRPTNAVPDMDMRMD</sequence>
<gene>
    <name evidence="2" type="ORF">KAF25_000642</name>
</gene>
<dbReference type="Proteomes" id="UP000782241">
    <property type="component" value="Unassembled WGS sequence"/>
</dbReference>
<organism evidence="2 3">
    <name type="scientific">Fusarium avenaceum</name>
    <dbReference type="NCBI Taxonomy" id="40199"/>
    <lineage>
        <taxon>Eukaryota</taxon>
        <taxon>Fungi</taxon>
        <taxon>Dikarya</taxon>
        <taxon>Ascomycota</taxon>
        <taxon>Pezizomycotina</taxon>
        <taxon>Sordariomycetes</taxon>
        <taxon>Hypocreomycetidae</taxon>
        <taxon>Hypocreales</taxon>
        <taxon>Nectriaceae</taxon>
        <taxon>Fusarium</taxon>
        <taxon>Fusarium tricinctum species complex</taxon>
    </lineage>
</organism>
<name>A0A9P7H5L2_9HYPO</name>
<evidence type="ECO:0000256" key="1">
    <source>
        <dbReference type="SAM" id="MobiDB-lite"/>
    </source>
</evidence>
<accession>A0A9P7H5L2</accession>
<comment type="caution">
    <text evidence="2">The sequence shown here is derived from an EMBL/GenBank/DDBJ whole genome shotgun (WGS) entry which is preliminary data.</text>
</comment>
<dbReference type="AlphaFoldDB" id="A0A9P7H5L2"/>
<dbReference type="EMBL" id="JAGPUO010000012">
    <property type="protein sequence ID" value="KAG5659440.1"/>
    <property type="molecule type" value="Genomic_DNA"/>
</dbReference>
<evidence type="ECO:0000313" key="3">
    <source>
        <dbReference type="Proteomes" id="UP000782241"/>
    </source>
</evidence>
<reference evidence="2" key="1">
    <citation type="submission" date="2021-04" db="EMBL/GenBank/DDBJ databases">
        <title>Draft genome of Fusarium avenaceum strain F156N33, isolated from an atmospheric sample in Virginia.</title>
        <authorList>
            <person name="Yang S."/>
            <person name="Vinatzer B.A."/>
            <person name="Coleman J."/>
        </authorList>
    </citation>
    <scope>NUCLEOTIDE SEQUENCE</scope>
    <source>
        <strain evidence="2">F156N33</strain>
    </source>
</reference>